<dbReference type="OrthoDB" id="9777768at2"/>
<feature type="binding site" evidence="8">
    <location>
        <position position="490"/>
    </location>
    <ligand>
        <name>Mn(2+)</name>
        <dbReference type="ChEBI" id="CHEBI:29035"/>
    </ligand>
</feature>
<keyword evidence="3 9" id="KW-0812">Transmembrane</keyword>
<dbReference type="EMBL" id="WSQA01000003">
    <property type="protein sequence ID" value="MVZ61424.1"/>
    <property type="molecule type" value="Genomic_DNA"/>
</dbReference>
<feature type="transmembrane region" description="Helical" evidence="9">
    <location>
        <begin position="178"/>
        <end position="195"/>
    </location>
</feature>
<feature type="binding site" evidence="8">
    <location>
        <position position="280"/>
    </location>
    <ligand>
        <name>Mn(2+)</name>
        <dbReference type="ChEBI" id="CHEBI:29035"/>
    </ligand>
</feature>
<evidence type="ECO:0000256" key="5">
    <source>
        <dbReference type="ARBA" id="ARBA00023136"/>
    </source>
</evidence>
<keyword evidence="7" id="KW-0464">Manganese</keyword>
<feature type="transmembrane region" description="Helical" evidence="9">
    <location>
        <begin position="89"/>
        <end position="108"/>
    </location>
</feature>
<organism evidence="11 12">
    <name type="scientific">Sphingobacterium humi</name>
    <dbReference type="NCBI Taxonomy" id="1796905"/>
    <lineage>
        <taxon>Bacteria</taxon>
        <taxon>Pseudomonadati</taxon>
        <taxon>Bacteroidota</taxon>
        <taxon>Sphingobacteriia</taxon>
        <taxon>Sphingobacteriales</taxon>
        <taxon>Sphingobacteriaceae</taxon>
        <taxon>Sphingobacterium</taxon>
    </lineage>
</organism>
<dbReference type="AlphaFoldDB" id="A0A6N8KX81"/>
<dbReference type="InterPro" id="IPR017850">
    <property type="entry name" value="Alkaline_phosphatase_core_sf"/>
</dbReference>
<sequence length="626" mass="71947">MQDVVNELKTVSRYFVFWLFICFIDRLLFIISFFEKIGWPHFREIFRIYYHGLNLDFSAAAYICALPFLGYCIASFFPKLKLSRKLLDAYTFLVLLLFFVVSFININVYREWGDKISKRAVYAFMASPSGAVASAESTPIFIPILGMIVFIAGAYFLYKRWFSKLNFGHIKPYWGQALRLLLGAFLLFTFIRGGYGRATLNPSKAYFSEEAFYNHAAVSTQWALLRDYFKSSTLKRSPYQYFPANESQAALLKPVFSHNPDSAVSILKTERPNIVFILLESFVGDLIESMGGEKGVTPQFEKLIQQGVFFDRIYAASDRSDKGIIGTFSAFPAQGPESVIKYIDKHENMHAFMQELDSAGYYNSFYHGGQSEFYNIKSYMLTHGVAKVVDNANFPPTSERVSWGVPDHLVFNRMLKDLKTEQLPFYASLFTLVNHEPFQLNGPYKFGKENNANKFRSTAYYTDSVVYDFIEQAKKESWYANTLFVLIADHGHRLPAEKYELSHPNRFHIPLLFFGEAIKPEFRGKRISHIGNQTDLAATLLQQLQLPSQHYPWSRDLFNPTTAQVAFYNSKDAFGIITPTQTISYDNVGNSINYLANKELPKAQTDSLLTIAKAYYQEVYKEFLKY</sequence>
<keyword evidence="12" id="KW-1185">Reference proteome</keyword>
<evidence type="ECO:0000256" key="8">
    <source>
        <dbReference type="PIRSR" id="PIRSR005091-3"/>
    </source>
</evidence>
<keyword evidence="5 9" id="KW-0472">Membrane</keyword>
<keyword evidence="11" id="KW-0808">Transferase</keyword>
<keyword evidence="2" id="KW-1003">Cell membrane</keyword>
<dbReference type="PANTHER" id="PTHR47371">
    <property type="entry name" value="LIPOTEICHOIC ACID SYNTHASE"/>
    <property type="match status" value="1"/>
</dbReference>
<keyword evidence="4 9" id="KW-1133">Transmembrane helix</keyword>
<dbReference type="InterPro" id="IPR050448">
    <property type="entry name" value="OpgB/LTA_synthase_biosynth"/>
</dbReference>
<evidence type="ECO:0000259" key="10">
    <source>
        <dbReference type="Pfam" id="PF00884"/>
    </source>
</evidence>
<dbReference type="GO" id="GO:0005886">
    <property type="term" value="C:plasma membrane"/>
    <property type="evidence" value="ECO:0007669"/>
    <property type="project" value="UniProtKB-SubCell"/>
</dbReference>
<dbReference type="Pfam" id="PF00884">
    <property type="entry name" value="Sulfatase"/>
    <property type="match status" value="1"/>
</dbReference>
<gene>
    <name evidence="11" type="ORF">GQF63_05260</name>
</gene>
<reference evidence="11 12" key="1">
    <citation type="submission" date="2019-12" db="EMBL/GenBank/DDBJ databases">
        <authorList>
            <person name="Dong K."/>
        </authorList>
    </citation>
    <scope>NUCLEOTIDE SEQUENCE [LARGE SCALE GENOMIC DNA]</scope>
    <source>
        <strain evidence="11 12">JCM 31225</strain>
    </source>
</reference>
<evidence type="ECO:0000256" key="7">
    <source>
        <dbReference type="PIRSR" id="PIRSR005091-2"/>
    </source>
</evidence>
<proteinExistence type="predicted"/>
<evidence type="ECO:0000256" key="2">
    <source>
        <dbReference type="ARBA" id="ARBA00022475"/>
    </source>
</evidence>
<keyword evidence="7" id="KW-0479">Metal-binding</keyword>
<comment type="subcellular location">
    <subcellularLocation>
        <location evidence="1">Cell membrane</location>
        <topology evidence="1">Multi-pass membrane protein</topology>
    </subcellularLocation>
</comment>
<evidence type="ECO:0000313" key="11">
    <source>
        <dbReference type="EMBL" id="MVZ61424.1"/>
    </source>
</evidence>
<feature type="transmembrane region" description="Helical" evidence="9">
    <location>
        <begin position="15"/>
        <end position="34"/>
    </location>
</feature>
<evidence type="ECO:0000256" key="3">
    <source>
        <dbReference type="ARBA" id="ARBA00022692"/>
    </source>
</evidence>
<feature type="transmembrane region" description="Helical" evidence="9">
    <location>
        <begin position="55"/>
        <end position="77"/>
    </location>
</feature>
<dbReference type="InterPro" id="IPR000917">
    <property type="entry name" value="Sulfatase_N"/>
</dbReference>
<feature type="binding site" evidence="7">
    <location>
        <position position="435"/>
    </location>
    <ligand>
        <name>substrate</name>
    </ligand>
</feature>
<evidence type="ECO:0000313" key="12">
    <source>
        <dbReference type="Proteomes" id="UP000435036"/>
    </source>
</evidence>
<accession>A0A6N8KX81</accession>
<evidence type="ECO:0000256" key="9">
    <source>
        <dbReference type="SAM" id="Phobius"/>
    </source>
</evidence>
<feature type="binding site" evidence="8">
    <location>
        <position position="489"/>
    </location>
    <ligand>
        <name>Mn(2+)</name>
        <dbReference type="ChEBI" id="CHEBI:29035"/>
    </ligand>
</feature>
<dbReference type="Gene3D" id="3.30.1120.80">
    <property type="match status" value="1"/>
</dbReference>
<dbReference type="SUPFAM" id="SSF53649">
    <property type="entry name" value="Alkaline phosphatase-like"/>
    <property type="match status" value="1"/>
</dbReference>
<dbReference type="InterPro" id="IPR012160">
    <property type="entry name" value="LtaS-like"/>
</dbReference>
<evidence type="ECO:0000256" key="4">
    <source>
        <dbReference type="ARBA" id="ARBA00022989"/>
    </source>
</evidence>
<evidence type="ECO:0000256" key="6">
    <source>
        <dbReference type="PIRSR" id="PIRSR005091-1"/>
    </source>
</evidence>
<protein>
    <submittedName>
        <fullName evidence="11">Sulfatase-like hydrolase/transferase</fullName>
    </submittedName>
</protein>
<dbReference type="GO" id="GO:0016740">
    <property type="term" value="F:transferase activity"/>
    <property type="evidence" value="ECO:0007669"/>
    <property type="project" value="UniProtKB-KW"/>
</dbReference>
<evidence type="ECO:0000256" key="1">
    <source>
        <dbReference type="ARBA" id="ARBA00004651"/>
    </source>
</evidence>
<feature type="domain" description="Sulfatase N-terminal" evidence="10">
    <location>
        <begin position="272"/>
        <end position="544"/>
    </location>
</feature>
<feature type="active site" evidence="6">
    <location>
        <position position="320"/>
    </location>
</feature>
<dbReference type="PANTHER" id="PTHR47371:SF3">
    <property type="entry name" value="PHOSPHOGLYCEROL TRANSFERASE I"/>
    <property type="match status" value="1"/>
</dbReference>
<dbReference type="Gene3D" id="3.40.720.10">
    <property type="entry name" value="Alkaline Phosphatase, subunit A"/>
    <property type="match status" value="1"/>
</dbReference>
<dbReference type="Proteomes" id="UP000435036">
    <property type="component" value="Unassembled WGS sequence"/>
</dbReference>
<dbReference type="CDD" id="cd16015">
    <property type="entry name" value="LTA_synthase"/>
    <property type="match status" value="1"/>
</dbReference>
<dbReference type="RefSeq" id="WP_160368065.1">
    <property type="nucleotide sequence ID" value="NZ_WSQA01000003.1"/>
</dbReference>
<keyword evidence="11" id="KW-0378">Hydrolase</keyword>
<dbReference type="PIRSF" id="PIRSF005091">
    <property type="entry name" value="Mmb_sulf_HI1246"/>
    <property type="match status" value="1"/>
</dbReference>
<comment type="caution">
    <text evidence="11">The sequence shown here is derived from an EMBL/GenBank/DDBJ whole genome shotgun (WGS) entry which is preliminary data.</text>
</comment>
<dbReference type="GO" id="GO:0046872">
    <property type="term" value="F:metal ion binding"/>
    <property type="evidence" value="ECO:0007669"/>
    <property type="project" value="UniProtKB-KW"/>
</dbReference>
<dbReference type="GO" id="GO:0016787">
    <property type="term" value="F:hydrolase activity"/>
    <property type="evidence" value="ECO:0007669"/>
    <property type="project" value="UniProtKB-KW"/>
</dbReference>
<feature type="transmembrane region" description="Helical" evidence="9">
    <location>
        <begin position="141"/>
        <end position="158"/>
    </location>
</feature>
<name>A0A6N8KX81_9SPHI</name>